<proteinExistence type="predicted"/>
<keyword evidence="2" id="KW-1185">Reference proteome</keyword>
<accession>A0A315XPS3</accession>
<dbReference type="AlphaFoldDB" id="A0A315XPS3"/>
<dbReference type="RefSeq" id="WP_207773312.1">
    <property type="nucleotide sequence ID" value="NZ_MZGS01000016.1"/>
</dbReference>
<evidence type="ECO:0000313" key="2">
    <source>
        <dbReference type="Proteomes" id="UP000251717"/>
    </source>
</evidence>
<dbReference type="EMBL" id="MZGS01000016">
    <property type="protein sequence ID" value="PWB87993.1"/>
    <property type="molecule type" value="Genomic_DNA"/>
</dbReference>
<protein>
    <submittedName>
        <fullName evidence="1">Uncharacterized protein</fullName>
    </submittedName>
</protein>
<reference evidence="1 2" key="1">
    <citation type="submission" date="2017-03" db="EMBL/GenBank/DDBJ databases">
        <title>Genome sequence of Methanobrevibacter thaueri.</title>
        <authorList>
            <person name="Poehlein A."/>
            <person name="Seedorf H."/>
            <person name="Daniel R."/>
        </authorList>
    </citation>
    <scope>NUCLEOTIDE SEQUENCE [LARGE SCALE GENOMIC DNA]</scope>
    <source>
        <strain evidence="1 2">DSM 11995</strain>
    </source>
</reference>
<sequence length="396" mass="44840">MTLQEELQINVTINNYTQRSGSYSSSYDYILLDSLDDSSYSALFRNDLKNLKIKTWDRTECKALYLPGYESQSAAILVRIPVSKVSASTRLLLEVHDKSTVFSSTLTIGGEVLMFDANHDLYSDFFMSYSGLSINNDSTDGGKFLRARYVPSIDGSSPTSLFTKIASGSSLSNNRVTVARFKRIGGCITTNDNATYHGSTGGTSMMQMDYNLTTYQIDRKVTSLNWDGQKSYLMFKGTETLVQVNSNDAYASDVDSQGNYKQYHFHGRISKGFSSDSDYLEGFDRNNPTKIYDNSYHEVEIAPQWFLTDEFEEYNYVDLKWLLIFPSPILGANAIPQITVTEKKSKTGIRLYKGSHEYPKAYKGGTLLWDANDENMEDTGLHIPDKIINRDWDWVF</sequence>
<evidence type="ECO:0000313" key="1">
    <source>
        <dbReference type="EMBL" id="PWB87993.1"/>
    </source>
</evidence>
<name>A0A315XPS3_9EURY</name>
<dbReference type="Proteomes" id="UP000251717">
    <property type="component" value="Unassembled WGS sequence"/>
</dbReference>
<organism evidence="1 2">
    <name type="scientific">Methanobrevibacter thaueri</name>
    <dbReference type="NCBI Taxonomy" id="190975"/>
    <lineage>
        <taxon>Archaea</taxon>
        <taxon>Methanobacteriati</taxon>
        <taxon>Methanobacteriota</taxon>
        <taxon>Methanomada group</taxon>
        <taxon>Methanobacteria</taxon>
        <taxon>Methanobacteriales</taxon>
        <taxon>Methanobacteriaceae</taxon>
        <taxon>Methanobrevibacter</taxon>
    </lineage>
</organism>
<dbReference type="OrthoDB" id="74477at2157"/>
<comment type="caution">
    <text evidence="1">The sequence shown here is derived from an EMBL/GenBank/DDBJ whole genome shotgun (WGS) entry which is preliminary data.</text>
</comment>
<gene>
    <name evidence="1" type="ORF">MBBTH_05800</name>
</gene>